<evidence type="ECO:0000313" key="11">
    <source>
        <dbReference type="Proteomes" id="UP000694544"/>
    </source>
</evidence>
<dbReference type="InterPro" id="IPR011701">
    <property type="entry name" value="MFS"/>
</dbReference>
<dbReference type="InterPro" id="IPR036259">
    <property type="entry name" value="MFS_trans_sf"/>
</dbReference>
<dbReference type="GO" id="GO:0031526">
    <property type="term" value="C:brush border membrane"/>
    <property type="evidence" value="ECO:0007669"/>
    <property type="project" value="TreeGrafter"/>
</dbReference>
<reference evidence="10" key="2">
    <citation type="submission" date="2025-09" db="UniProtKB">
        <authorList>
            <consortium name="Ensembl"/>
        </authorList>
    </citation>
    <scope>IDENTIFICATION</scope>
</reference>
<feature type="region of interest" description="Disordered" evidence="7">
    <location>
        <begin position="382"/>
        <end position="409"/>
    </location>
</feature>
<keyword evidence="3" id="KW-0813">Transport</keyword>
<evidence type="ECO:0000256" key="4">
    <source>
        <dbReference type="ARBA" id="ARBA00022692"/>
    </source>
</evidence>
<feature type="transmembrane region" description="Helical" evidence="8">
    <location>
        <begin position="87"/>
        <end position="107"/>
    </location>
</feature>
<dbReference type="PANTHER" id="PTHR23504:SF31">
    <property type="entry name" value="MAJOR FACILITATOR SUPERFAMILY DOMAIN-CONTAINING PROTEIN 10"/>
    <property type="match status" value="1"/>
</dbReference>
<comment type="similarity">
    <text evidence="2">Belongs to the major facilitator superfamily.</text>
</comment>
<keyword evidence="11" id="KW-1185">Reference proteome</keyword>
<comment type="subcellular location">
    <subcellularLocation>
        <location evidence="1">Membrane</location>
        <topology evidence="1">Multi-pass membrane protein</topology>
    </subcellularLocation>
</comment>
<feature type="transmembrane region" description="Helical" evidence="8">
    <location>
        <begin position="178"/>
        <end position="198"/>
    </location>
</feature>
<evidence type="ECO:0000256" key="7">
    <source>
        <dbReference type="SAM" id="MobiDB-lite"/>
    </source>
</evidence>
<keyword evidence="5 8" id="KW-1133">Transmembrane helix</keyword>
<organism evidence="10 11">
    <name type="scientific">Moschus moschiferus</name>
    <name type="common">Siberian musk deer</name>
    <name type="synonym">Moschus sibiricus</name>
    <dbReference type="NCBI Taxonomy" id="68415"/>
    <lineage>
        <taxon>Eukaryota</taxon>
        <taxon>Metazoa</taxon>
        <taxon>Chordata</taxon>
        <taxon>Craniata</taxon>
        <taxon>Vertebrata</taxon>
        <taxon>Euteleostomi</taxon>
        <taxon>Mammalia</taxon>
        <taxon>Eutheria</taxon>
        <taxon>Laurasiatheria</taxon>
        <taxon>Artiodactyla</taxon>
        <taxon>Ruminantia</taxon>
        <taxon>Pecora</taxon>
        <taxon>Moschidae</taxon>
        <taxon>Moschus</taxon>
    </lineage>
</organism>
<dbReference type="SUPFAM" id="SSF103473">
    <property type="entry name" value="MFS general substrate transporter"/>
    <property type="match status" value="1"/>
</dbReference>
<evidence type="ECO:0000256" key="6">
    <source>
        <dbReference type="ARBA" id="ARBA00023136"/>
    </source>
</evidence>
<feature type="transmembrane region" description="Helical" evidence="8">
    <location>
        <begin position="277"/>
        <end position="298"/>
    </location>
</feature>
<dbReference type="GeneTree" id="ENSGT00830000128422"/>
<feature type="transmembrane region" description="Helical" evidence="8">
    <location>
        <begin position="25"/>
        <end position="47"/>
    </location>
</feature>
<protein>
    <recommendedName>
        <fullName evidence="9">Major facilitator superfamily (MFS) profile domain-containing protein</fullName>
    </recommendedName>
</protein>
<sequence length="409" mass="43267">MGCGAGGSCTPRPPIRQQSAPETRVVTVVFLGLLLDLLAFTLLLPLLPGLLESHGRAHDPLYGSWQRGVDWFAVAIGMPAEKRYNSVLFGGLIGSVFSLLQFLSAPLTGAVSDCLGRRLGMLLSLAGVATSYAVWAASKSFAAFLASRVIGGISKGNVSLCTAIVADLGSASARSKGMAVIGVAFSLGFTLGPTLGAFLPSETVPWLALLFAVSDLLFIWCFLPETLPPEKRAPSVTLGFRAAVDLLSPLALLRFSAVARGPDSPTGVRLGSLRGLGLVYFLYLFLFSGLEFTLSFLVHQRFQFSRPSCCSSPPPSSLAGDTRCPSWAWDCSSTPGPQPSWSPACPPWSPATARPGRRARSWARCGAWAPWPGPWGPWWPPQRTGWSAPASATPCARRSSCSPSPSCGP</sequence>
<accession>A0A8C6E5E4</accession>
<evidence type="ECO:0000256" key="8">
    <source>
        <dbReference type="SAM" id="Phobius"/>
    </source>
</evidence>
<evidence type="ECO:0000256" key="3">
    <source>
        <dbReference type="ARBA" id="ARBA00022448"/>
    </source>
</evidence>
<dbReference type="PANTHER" id="PTHR23504">
    <property type="entry name" value="MAJOR FACILITATOR SUPERFAMILY DOMAIN-CONTAINING PROTEIN 10"/>
    <property type="match status" value="1"/>
</dbReference>
<evidence type="ECO:0000259" key="9">
    <source>
        <dbReference type="PROSITE" id="PS50850"/>
    </source>
</evidence>
<feature type="transmembrane region" description="Helical" evidence="8">
    <location>
        <begin position="204"/>
        <end position="223"/>
    </location>
</feature>
<evidence type="ECO:0000256" key="1">
    <source>
        <dbReference type="ARBA" id="ARBA00004141"/>
    </source>
</evidence>
<dbReference type="Proteomes" id="UP000694544">
    <property type="component" value="Unplaced"/>
</dbReference>
<keyword evidence="6 8" id="KW-0472">Membrane</keyword>
<evidence type="ECO:0000256" key="5">
    <source>
        <dbReference type="ARBA" id="ARBA00022989"/>
    </source>
</evidence>
<dbReference type="Ensembl" id="ENSMMST00000023880.1">
    <property type="protein sequence ID" value="ENSMMSP00000021608.1"/>
    <property type="gene ID" value="ENSMMSG00000016223.1"/>
</dbReference>
<dbReference type="AlphaFoldDB" id="A0A8C6E5E4"/>
<evidence type="ECO:0000256" key="2">
    <source>
        <dbReference type="ARBA" id="ARBA00008335"/>
    </source>
</evidence>
<dbReference type="GO" id="GO:0022857">
    <property type="term" value="F:transmembrane transporter activity"/>
    <property type="evidence" value="ECO:0007669"/>
    <property type="project" value="InterPro"/>
</dbReference>
<name>A0A8C6E5E4_MOSMO</name>
<dbReference type="InterPro" id="IPR005829">
    <property type="entry name" value="Sugar_transporter_CS"/>
</dbReference>
<dbReference type="Pfam" id="PF07690">
    <property type="entry name" value="MFS_1"/>
    <property type="match status" value="1"/>
</dbReference>
<proteinExistence type="inferred from homology"/>
<dbReference type="PROSITE" id="PS00216">
    <property type="entry name" value="SUGAR_TRANSPORT_1"/>
    <property type="match status" value="1"/>
</dbReference>
<dbReference type="PROSITE" id="PS50850">
    <property type="entry name" value="MFS"/>
    <property type="match status" value="1"/>
</dbReference>
<reference evidence="10" key="1">
    <citation type="submission" date="2025-08" db="UniProtKB">
        <authorList>
            <consortium name="Ensembl"/>
        </authorList>
    </citation>
    <scope>IDENTIFICATION</scope>
</reference>
<evidence type="ECO:0000313" key="10">
    <source>
        <dbReference type="Ensembl" id="ENSMMSP00000021608.1"/>
    </source>
</evidence>
<dbReference type="InterPro" id="IPR020846">
    <property type="entry name" value="MFS_dom"/>
</dbReference>
<feature type="transmembrane region" description="Helical" evidence="8">
    <location>
        <begin position="119"/>
        <end position="137"/>
    </location>
</feature>
<feature type="compositionally biased region" description="Low complexity" evidence="7">
    <location>
        <begin position="397"/>
        <end position="409"/>
    </location>
</feature>
<keyword evidence="4 8" id="KW-0812">Transmembrane</keyword>
<feature type="domain" description="Major facilitator superfamily (MFS) profile" evidence="9">
    <location>
        <begin position="25"/>
        <end position="409"/>
    </location>
</feature>
<dbReference type="Gene3D" id="1.20.1250.20">
    <property type="entry name" value="MFS general substrate transporter like domains"/>
    <property type="match status" value="1"/>
</dbReference>